<reference evidence="1 2" key="1">
    <citation type="journal article" date="2016" name="Stand. Genomic Sci.">
        <title>Complete genome sequence and genomic characterization of Microcystis panniformis FACHB 1757 by third-generation sequencing.</title>
        <authorList>
            <person name="Zhang J.Y."/>
            <person name="Guan R."/>
            <person name="Zhang H.J."/>
            <person name="Li H."/>
            <person name="Xiao P."/>
            <person name="Yu G.L."/>
            <person name="Du L."/>
            <person name="Cao D.M."/>
            <person name="Zhu B.C."/>
            <person name="Li R.H."/>
            <person name="Lu Z.H."/>
        </authorList>
    </citation>
    <scope>NUCLEOTIDE SEQUENCE [LARGE SCALE GENOMIC DNA]</scope>
    <source>
        <strain evidence="1 2">FACHB-1757</strain>
    </source>
</reference>
<keyword evidence="2" id="KW-1185">Reference proteome</keyword>
<evidence type="ECO:0000313" key="1">
    <source>
        <dbReference type="EMBL" id="AKV71204.1"/>
    </source>
</evidence>
<proteinExistence type="predicted"/>
<dbReference type="EMBL" id="CP011339">
    <property type="protein sequence ID" value="AKV71204.1"/>
    <property type="molecule type" value="Genomic_DNA"/>
</dbReference>
<sequence>MIRAASKGIDRARFSEAVVIYTNREAESIDSVQLFLRSND</sequence>
<dbReference type="KEGG" id="mpk:VL20_6483"/>
<name>A0A0K1SAR7_9CHRO</name>
<protein>
    <submittedName>
        <fullName evidence="1">Uncharacterized protein</fullName>
    </submittedName>
</protein>
<organism evidence="1 2">
    <name type="scientific">Microcystis panniformis FACHB-1757</name>
    <dbReference type="NCBI Taxonomy" id="1638788"/>
    <lineage>
        <taxon>Bacteria</taxon>
        <taxon>Bacillati</taxon>
        <taxon>Cyanobacteriota</taxon>
        <taxon>Cyanophyceae</taxon>
        <taxon>Oscillatoriophycideae</taxon>
        <taxon>Chroococcales</taxon>
        <taxon>Microcystaceae</taxon>
        <taxon>Microcystis</taxon>
    </lineage>
</organism>
<evidence type="ECO:0000313" key="2">
    <source>
        <dbReference type="Proteomes" id="UP000068167"/>
    </source>
</evidence>
<gene>
    <name evidence="1" type="ORF">VL20_6483</name>
</gene>
<dbReference type="AlphaFoldDB" id="A0A0K1SAR7"/>
<dbReference type="PATRIC" id="fig|1638788.3.peg.6509"/>
<dbReference type="Proteomes" id="UP000068167">
    <property type="component" value="Chromosome"/>
</dbReference>
<accession>A0A0K1SAR7</accession>